<dbReference type="OrthoDB" id="9800186at2"/>
<protein>
    <submittedName>
        <fullName evidence="4">NUDIX hydrolase</fullName>
    </submittedName>
</protein>
<dbReference type="AlphaFoldDB" id="A0A135L631"/>
<sequence length="158" mass="18683">MKRVTNCILKKGNQILMLQKPKRGWWVVPGGKMEPNESIQEAINREFYEETHLHLENPQLRGVFTIVIKDKEEIVEEWMMFTYYADRFSGELNPFCKEGNLEWKPIEEVLQLPKAHGDNIYLKHILHSSEIITGKFVYTPDYQLISYSIDHFLEPIKT</sequence>
<dbReference type="CDD" id="cd18886">
    <property type="entry name" value="NUDIX_MutT_Nudt1"/>
    <property type="match status" value="1"/>
</dbReference>
<keyword evidence="5" id="KW-1185">Reference proteome</keyword>
<comment type="cofactor">
    <cofactor evidence="1">
        <name>Mg(2+)</name>
        <dbReference type="ChEBI" id="CHEBI:18420"/>
    </cofactor>
</comment>
<dbReference type="RefSeq" id="WP_068726080.1">
    <property type="nucleotide sequence ID" value="NZ_LSKU01000001.1"/>
</dbReference>
<organism evidence="4 5">
    <name type="scientific">Tepidibacillus decaturensis</name>
    <dbReference type="NCBI Taxonomy" id="1413211"/>
    <lineage>
        <taxon>Bacteria</taxon>
        <taxon>Bacillati</taxon>
        <taxon>Bacillota</taxon>
        <taxon>Bacilli</taxon>
        <taxon>Bacillales</taxon>
        <taxon>Bacillaceae</taxon>
        <taxon>Tepidibacillus</taxon>
    </lineage>
</organism>
<gene>
    <name evidence="4" type="ORF">U473_10500</name>
</gene>
<dbReference type="PANTHER" id="PTHR43046:SF2">
    <property type="entry name" value="8-OXO-DGTP DIPHOSPHATASE-RELATED"/>
    <property type="match status" value="1"/>
</dbReference>
<accession>A0A135L631</accession>
<dbReference type="EMBL" id="LSKU01000001">
    <property type="protein sequence ID" value="KXG44390.1"/>
    <property type="molecule type" value="Genomic_DNA"/>
</dbReference>
<dbReference type="InterPro" id="IPR000086">
    <property type="entry name" value="NUDIX_hydrolase_dom"/>
</dbReference>
<name>A0A135L631_9BACI</name>
<dbReference type="InterPro" id="IPR020084">
    <property type="entry name" value="NUDIX_hydrolase_CS"/>
</dbReference>
<proteinExistence type="predicted"/>
<dbReference type="SUPFAM" id="SSF55811">
    <property type="entry name" value="Nudix"/>
    <property type="match status" value="1"/>
</dbReference>
<dbReference type="InterPro" id="IPR015797">
    <property type="entry name" value="NUDIX_hydrolase-like_dom_sf"/>
</dbReference>
<dbReference type="GO" id="GO:0016787">
    <property type="term" value="F:hydrolase activity"/>
    <property type="evidence" value="ECO:0007669"/>
    <property type="project" value="UniProtKB-KW"/>
</dbReference>
<dbReference type="PROSITE" id="PS51462">
    <property type="entry name" value="NUDIX"/>
    <property type="match status" value="1"/>
</dbReference>
<evidence type="ECO:0000313" key="4">
    <source>
        <dbReference type="EMBL" id="KXG44390.1"/>
    </source>
</evidence>
<dbReference type="PANTHER" id="PTHR43046">
    <property type="entry name" value="GDP-MANNOSE MANNOSYL HYDROLASE"/>
    <property type="match status" value="1"/>
</dbReference>
<dbReference type="Pfam" id="PF00293">
    <property type="entry name" value="NUDIX"/>
    <property type="match status" value="1"/>
</dbReference>
<dbReference type="STRING" id="1413211.U473_10500"/>
<dbReference type="PROSITE" id="PS00893">
    <property type="entry name" value="NUDIX_BOX"/>
    <property type="match status" value="1"/>
</dbReference>
<evidence type="ECO:0000259" key="3">
    <source>
        <dbReference type="PROSITE" id="PS51462"/>
    </source>
</evidence>
<feature type="domain" description="Nudix hydrolase" evidence="3">
    <location>
        <begin position="1"/>
        <end position="126"/>
    </location>
</feature>
<dbReference type="Gene3D" id="3.90.79.10">
    <property type="entry name" value="Nucleoside Triphosphate Pyrophosphohydrolase"/>
    <property type="match status" value="1"/>
</dbReference>
<evidence type="ECO:0000256" key="1">
    <source>
        <dbReference type="ARBA" id="ARBA00001946"/>
    </source>
</evidence>
<evidence type="ECO:0000256" key="2">
    <source>
        <dbReference type="ARBA" id="ARBA00022801"/>
    </source>
</evidence>
<keyword evidence="2 4" id="KW-0378">Hydrolase</keyword>
<evidence type="ECO:0000313" key="5">
    <source>
        <dbReference type="Proteomes" id="UP000070352"/>
    </source>
</evidence>
<dbReference type="Proteomes" id="UP000070352">
    <property type="component" value="Unassembled WGS sequence"/>
</dbReference>
<reference evidence="4 5" key="1">
    <citation type="submission" date="2016-02" db="EMBL/GenBank/DDBJ databases">
        <title>Draft Genome for Tepidibacillus decaturensis nov. sp. Strain Z9, an Anaerobic, Moderately Thermophilic and Heterotrophic Bacterium from Deep Subsurface of the Illinois Basin, USA.</title>
        <authorList>
            <person name="Dong Y."/>
            <person name="Chang J.Y."/>
            <person name="Sanford R."/>
            <person name="Fouke B.W."/>
        </authorList>
    </citation>
    <scope>NUCLEOTIDE SEQUENCE [LARGE SCALE GENOMIC DNA]</scope>
    <source>
        <strain evidence="4 5">Z9</strain>
    </source>
</reference>
<comment type="caution">
    <text evidence="4">The sequence shown here is derived from an EMBL/GenBank/DDBJ whole genome shotgun (WGS) entry which is preliminary data.</text>
</comment>